<dbReference type="PANTHER" id="PTHR10903:SF170">
    <property type="entry name" value="GTPASE IMAP FAMILY MEMBER 7"/>
    <property type="match status" value="1"/>
</dbReference>
<dbReference type="GO" id="GO:0005525">
    <property type="term" value="F:GTP binding"/>
    <property type="evidence" value="ECO:0007669"/>
    <property type="project" value="UniProtKB-KW"/>
</dbReference>
<evidence type="ECO:0000256" key="1">
    <source>
        <dbReference type="ARBA" id="ARBA00008535"/>
    </source>
</evidence>
<dbReference type="SUPFAM" id="SSF52540">
    <property type="entry name" value="P-loop containing nucleoside triphosphate hydrolases"/>
    <property type="match status" value="1"/>
</dbReference>
<dbReference type="Pfam" id="PF04548">
    <property type="entry name" value="AIG1"/>
    <property type="match status" value="1"/>
</dbReference>
<dbReference type="Proteomes" id="UP000694546">
    <property type="component" value="Chromosome 17"/>
</dbReference>
<keyword evidence="6" id="KW-1185">Reference proteome</keyword>
<comment type="similarity">
    <text evidence="1">Belongs to the TRAFAC class TrmE-Era-EngA-EngB-Septin-like GTPase superfamily. AIG1/Toc34/Toc159-like paraseptin GTPase family. IAN subfamily.</text>
</comment>
<evidence type="ECO:0000259" key="4">
    <source>
        <dbReference type="PROSITE" id="PS51720"/>
    </source>
</evidence>
<keyword evidence="3" id="KW-0342">GTP-binding</keyword>
<dbReference type="OMA" id="FCDTELD"/>
<name>A0A8C5BP88_GADMO</name>
<accession>A0A8C5BP88</accession>
<protein>
    <recommendedName>
        <fullName evidence="4">AIG1-type G domain-containing protein</fullName>
    </recommendedName>
</protein>
<dbReference type="AlphaFoldDB" id="A0A8C5BP88"/>
<feature type="domain" description="AIG1-type G" evidence="4">
    <location>
        <begin position="1"/>
        <end position="197"/>
    </location>
</feature>
<dbReference type="Gene3D" id="3.40.50.300">
    <property type="entry name" value="P-loop containing nucleotide triphosphate hydrolases"/>
    <property type="match status" value="1"/>
</dbReference>
<keyword evidence="2" id="KW-0547">Nucleotide-binding</keyword>
<dbReference type="GeneTree" id="ENSGT01120000271858"/>
<sequence>MSILILIGNTGSGKSASGNTILGQAVQGGPFESICSPASVTQVCQSKRKKVAVVDMPGFGDTHLTQEQIITEVSKSMTLTAPGPHAFLLVVKLEHNPEEGKRAVDMIAEVFGEVVLRKYTVVLFAWGDDLEGLIEEFLSISDDFRDLIHRCGGRYHVFNNKDESDVQQVPELLEKVEKVVDLNGGGCYTNAMYQEAHMAIGAGGFARVQRVYDPDFSNASPLPRPLHLYLCLLFYVYQGHLDRDIFFVFLNIGALSLVEKRGQNCKRLSCPLVREADGRLDEKEYRGEWRSGLTSCLSPVA</sequence>
<reference evidence="5" key="2">
    <citation type="submission" date="2025-09" db="UniProtKB">
        <authorList>
            <consortium name="Ensembl"/>
        </authorList>
    </citation>
    <scope>IDENTIFICATION</scope>
</reference>
<proteinExistence type="inferred from homology"/>
<organism evidence="5 6">
    <name type="scientific">Gadus morhua</name>
    <name type="common">Atlantic cod</name>
    <dbReference type="NCBI Taxonomy" id="8049"/>
    <lineage>
        <taxon>Eukaryota</taxon>
        <taxon>Metazoa</taxon>
        <taxon>Chordata</taxon>
        <taxon>Craniata</taxon>
        <taxon>Vertebrata</taxon>
        <taxon>Euteleostomi</taxon>
        <taxon>Actinopterygii</taxon>
        <taxon>Neopterygii</taxon>
        <taxon>Teleostei</taxon>
        <taxon>Neoteleostei</taxon>
        <taxon>Acanthomorphata</taxon>
        <taxon>Zeiogadaria</taxon>
        <taxon>Gadariae</taxon>
        <taxon>Gadiformes</taxon>
        <taxon>Gadoidei</taxon>
        <taxon>Gadidae</taxon>
        <taxon>Gadus</taxon>
    </lineage>
</organism>
<evidence type="ECO:0000256" key="3">
    <source>
        <dbReference type="ARBA" id="ARBA00023134"/>
    </source>
</evidence>
<evidence type="ECO:0000256" key="2">
    <source>
        <dbReference type="ARBA" id="ARBA00022741"/>
    </source>
</evidence>
<reference evidence="5" key="1">
    <citation type="submission" date="2025-08" db="UniProtKB">
        <authorList>
            <consortium name="Ensembl"/>
        </authorList>
    </citation>
    <scope>IDENTIFICATION</scope>
</reference>
<dbReference type="InterPro" id="IPR027417">
    <property type="entry name" value="P-loop_NTPase"/>
</dbReference>
<dbReference type="PROSITE" id="PS51720">
    <property type="entry name" value="G_AIG1"/>
    <property type="match status" value="1"/>
</dbReference>
<evidence type="ECO:0000313" key="5">
    <source>
        <dbReference type="Ensembl" id="ENSGMOP00000048615.1"/>
    </source>
</evidence>
<dbReference type="Ensembl" id="ENSGMOT00000067252.1">
    <property type="protein sequence ID" value="ENSGMOP00000048615.1"/>
    <property type="gene ID" value="ENSGMOG00000030769.1"/>
</dbReference>
<dbReference type="PANTHER" id="PTHR10903">
    <property type="entry name" value="GTPASE, IMAP FAMILY MEMBER-RELATED"/>
    <property type="match status" value="1"/>
</dbReference>
<dbReference type="CDD" id="cd01852">
    <property type="entry name" value="AIG1"/>
    <property type="match status" value="1"/>
</dbReference>
<dbReference type="InterPro" id="IPR045058">
    <property type="entry name" value="GIMA/IAN/Toc"/>
</dbReference>
<dbReference type="InterPro" id="IPR006703">
    <property type="entry name" value="G_AIG1"/>
</dbReference>
<dbReference type="FunFam" id="3.40.50.300:FF:000366">
    <property type="entry name" value="GTPase, IMAP family member 2"/>
    <property type="match status" value="1"/>
</dbReference>
<evidence type="ECO:0000313" key="6">
    <source>
        <dbReference type="Proteomes" id="UP000694546"/>
    </source>
</evidence>